<keyword evidence="2" id="KW-1185">Reference proteome</keyword>
<organism evidence="1 2">
    <name type="scientific">Paecilomyces lecythidis</name>
    <dbReference type="NCBI Taxonomy" id="3004212"/>
    <lineage>
        <taxon>Eukaryota</taxon>
        <taxon>Fungi</taxon>
        <taxon>Dikarya</taxon>
        <taxon>Ascomycota</taxon>
        <taxon>Pezizomycotina</taxon>
        <taxon>Eurotiomycetes</taxon>
        <taxon>Eurotiomycetidae</taxon>
        <taxon>Eurotiales</taxon>
        <taxon>Thermoascaceae</taxon>
        <taxon>Paecilomyces</taxon>
    </lineage>
</organism>
<sequence length="337" mass="40104">MTNEITRQIGIVLNNFNAIEDLTYEEELWKRFMNFHWQARRPIVLNKFDVSQEQFEEWREQLDRCGKEHAEYDPKAGKIIFKADHCPVKRILRAVMNQWISELERRLRTSTGNDFMFNPTDGFRLSGPYEGHVQTTFVHLRRGDQAYPTLVVEIAFTEPTETLFQRAKMWLEGTKDTTQLVILIDIKERRAPSKNSKHVKQEDKMWGVTDEEIALRLHAFWPMYHHIMYWYYENKLPLTGRFTVNMYVWGSHMAEPDKIWECDFPSDRTKPAVEHRENAVGSESEFCFYGIKTLFPIEQLKRETWKAMRFWSYERAANFAVEKLKELGLPITGYVRG</sequence>
<evidence type="ECO:0000313" key="1">
    <source>
        <dbReference type="EMBL" id="KAL1886209.1"/>
    </source>
</evidence>
<comment type="caution">
    <text evidence="1">The sequence shown here is derived from an EMBL/GenBank/DDBJ whole genome shotgun (WGS) entry which is preliminary data.</text>
</comment>
<accession>A0ABR3YD19</accession>
<reference evidence="1 2" key="1">
    <citation type="journal article" date="2024" name="IMA Fungus">
        <title>IMA Genome - F19 : A genome assembly and annotation guide to empower mycologists, including annotated draft genome sequences of Ceratocystis pirilliformis, Diaporthe australafricana, Fusarium ophioides, Paecilomyces lecythidis, and Sporothrix stenoceras.</title>
        <authorList>
            <person name="Aylward J."/>
            <person name="Wilson A.M."/>
            <person name="Visagie C.M."/>
            <person name="Spraker J."/>
            <person name="Barnes I."/>
            <person name="Buitendag C."/>
            <person name="Ceriani C."/>
            <person name="Del Mar Angel L."/>
            <person name="du Plessis D."/>
            <person name="Fuchs T."/>
            <person name="Gasser K."/>
            <person name="Kramer D."/>
            <person name="Li W."/>
            <person name="Munsamy K."/>
            <person name="Piso A."/>
            <person name="Price J.L."/>
            <person name="Sonnekus B."/>
            <person name="Thomas C."/>
            <person name="van der Nest A."/>
            <person name="van Dijk A."/>
            <person name="van Heerden A."/>
            <person name="van Vuuren N."/>
            <person name="Yilmaz N."/>
            <person name="Duong T.A."/>
            <person name="van der Merwe N.A."/>
            <person name="Wingfield M.J."/>
            <person name="Wingfield B.D."/>
        </authorList>
    </citation>
    <scope>NUCLEOTIDE SEQUENCE [LARGE SCALE GENOMIC DNA]</scope>
    <source>
        <strain evidence="1 2">CMW 18167</strain>
    </source>
</reference>
<protein>
    <submittedName>
        <fullName evidence="1">Uncharacterized protein</fullName>
    </submittedName>
</protein>
<dbReference type="Proteomes" id="UP001583193">
    <property type="component" value="Unassembled WGS sequence"/>
</dbReference>
<gene>
    <name evidence="1" type="ORF">Plec18167_000138</name>
</gene>
<evidence type="ECO:0000313" key="2">
    <source>
        <dbReference type="Proteomes" id="UP001583193"/>
    </source>
</evidence>
<name>A0ABR3YD19_9EURO</name>
<dbReference type="EMBL" id="JAVDPF010000001">
    <property type="protein sequence ID" value="KAL1886209.1"/>
    <property type="molecule type" value="Genomic_DNA"/>
</dbReference>
<proteinExistence type="predicted"/>